<dbReference type="InterPro" id="IPR000014">
    <property type="entry name" value="PAS"/>
</dbReference>
<dbReference type="AlphaFoldDB" id="A0A918YZW7"/>
<keyword evidence="3" id="KW-0597">Phosphoprotein</keyword>
<dbReference type="InterPro" id="IPR003594">
    <property type="entry name" value="HATPase_dom"/>
</dbReference>
<organism evidence="9 10">
    <name type="scientific">Vulcaniibacterium thermophilum</name>
    <dbReference type="NCBI Taxonomy" id="1169913"/>
    <lineage>
        <taxon>Bacteria</taxon>
        <taxon>Pseudomonadati</taxon>
        <taxon>Pseudomonadota</taxon>
        <taxon>Gammaproteobacteria</taxon>
        <taxon>Lysobacterales</taxon>
        <taxon>Lysobacteraceae</taxon>
        <taxon>Vulcaniibacterium</taxon>
    </lineage>
</organism>
<dbReference type="PROSITE" id="PS50109">
    <property type="entry name" value="HIS_KIN"/>
    <property type="match status" value="1"/>
</dbReference>
<dbReference type="InterPro" id="IPR013656">
    <property type="entry name" value="PAS_4"/>
</dbReference>
<proteinExistence type="predicted"/>
<sequence>MSLPFDALFRHSPNAYMVVDREFRYLEVNHAYELLTGKRRQELLGRRVFDVFPGGTNPDGTSHADRVRDSIARAFARGERDVLALIPYAIETMTAEGPVVDTRYWSATHTPLRDAEGRVYAVMQHTTDVTELHRLREEVRRAREATGLTPEQLDGGVLSRAAAVQQDNLRLSQQLSFLVGLFEQAPGFMAVVRGPEHVFELANAAYMRLVGGRPVLGRSVREALPELRNQGFFELLDQVRETGNPFVGRGVPVMLREPDGSERTIFVDFVYQPIVGPDGRAQGIFVQGADVTDRETALTALRESESRFRTIANLLPQMIWSTTPDGRPDYFNQRWYDFTGVPEGATHGDAWAEVLHPDDREHARRVWAQSLADEAPFEVEYRLRDRHGQYRWVLGRAVPVRDADGRIVRWMGSSTDIHEHKRALELLEQSREALRAADRHKDQFLATLAHELRNPLAPIANAAQVLAMAPDRLDNVRMAAEVITRQANHMRHLVEDLMDVSRVTRGLVRLRRQRARLGDLVAAAIEQTGALVDSRGHRLELVTDAPELELQADPTRITQIVSNLLNNAAKYTPPGGTIVVEVTRERGEAVVRVRDTGIGMEPALLARVFDLFVQAETAPERGMGGLGIGLALARSLAQLHGGTLTAASPGLGQGSTFELRLPLAEAAVAPG</sequence>
<feature type="domain" description="Histidine kinase" evidence="6">
    <location>
        <begin position="447"/>
        <end position="665"/>
    </location>
</feature>
<dbReference type="SUPFAM" id="SSF55785">
    <property type="entry name" value="PYP-like sensor domain (PAS domain)"/>
    <property type="match status" value="3"/>
</dbReference>
<accession>A0A918YZW7</accession>
<dbReference type="Proteomes" id="UP000636453">
    <property type="component" value="Unassembled WGS sequence"/>
</dbReference>
<feature type="domain" description="PAS" evidence="7">
    <location>
        <begin position="304"/>
        <end position="374"/>
    </location>
</feature>
<dbReference type="EC" id="2.7.13.3" evidence="2"/>
<keyword evidence="10" id="KW-1185">Reference proteome</keyword>
<dbReference type="Gene3D" id="3.30.450.20">
    <property type="entry name" value="PAS domain"/>
    <property type="match status" value="3"/>
</dbReference>
<evidence type="ECO:0000259" key="7">
    <source>
        <dbReference type="PROSITE" id="PS50112"/>
    </source>
</evidence>
<dbReference type="GO" id="GO:0005886">
    <property type="term" value="C:plasma membrane"/>
    <property type="evidence" value="ECO:0007669"/>
    <property type="project" value="UniProtKB-ARBA"/>
</dbReference>
<reference evidence="9" key="2">
    <citation type="submission" date="2020-09" db="EMBL/GenBank/DDBJ databases">
        <authorList>
            <person name="Sun Q."/>
            <person name="Kim S."/>
        </authorList>
    </citation>
    <scope>NUCLEOTIDE SEQUENCE</scope>
    <source>
        <strain evidence="9">KCTC 32020</strain>
    </source>
</reference>
<keyword evidence="5" id="KW-0418">Kinase</keyword>
<dbReference type="EMBL" id="BNCF01000005">
    <property type="protein sequence ID" value="GHE30989.1"/>
    <property type="molecule type" value="Genomic_DNA"/>
</dbReference>
<dbReference type="SMART" id="SM00086">
    <property type="entry name" value="PAC"/>
    <property type="match status" value="2"/>
</dbReference>
<dbReference type="SMART" id="SM00091">
    <property type="entry name" value="PAS"/>
    <property type="match status" value="3"/>
</dbReference>
<dbReference type="Gene3D" id="1.10.287.130">
    <property type="match status" value="1"/>
</dbReference>
<dbReference type="PANTHER" id="PTHR43047">
    <property type="entry name" value="TWO-COMPONENT HISTIDINE PROTEIN KINASE"/>
    <property type="match status" value="1"/>
</dbReference>
<dbReference type="RefSeq" id="WP_186760877.1">
    <property type="nucleotide sequence ID" value="NZ_BNCF01000005.1"/>
</dbReference>
<evidence type="ECO:0000256" key="3">
    <source>
        <dbReference type="ARBA" id="ARBA00022553"/>
    </source>
</evidence>
<dbReference type="Pfam" id="PF00512">
    <property type="entry name" value="HisKA"/>
    <property type="match status" value="1"/>
</dbReference>
<dbReference type="GO" id="GO:0009927">
    <property type="term" value="F:histidine phosphotransfer kinase activity"/>
    <property type="evidence" value="ECO:0007669"/>
    <property type="project" value="TreeGrafter"/>
</dbReference>
<feature type="domain" description="PAC" evidence="8">
    <location>
        <begin position="249"/>
        <end position="303"/>
    </location>
</feature>
<feature type="domain" description="PAC" evidence="8">
    <location>
        <begin position="377"/>
        <end position="429"/>
    </location>
</feature>
<evidence type="ECO:0000256" key="2">
    <source>
        <dbReference type="ARBA" id="ARBA00012438"/>
    </source>
</evidence>
<dbReference type="FunFam" id="3.30.450.20:FF:000099">
    <property type="entry name" value="Sensory box sensor histidine kinase"/>
    <property type="match status" value="1"/>
</dbReference>
<gene>
    <name evidence="9" type="ORF">GCM10007167_11080</name>
</gene>
<dbReference type="InterPro" id="IPR013655">
    <property type="entry name" value="PAS_fold_3"/>
</dbReference>
<feature type="domain" description="PAC" evidence="8">
    <location>
        <begin position="86"/>
        <end position="141"/>
    </location>
</feature>
<dbReference type="GO" id="GO:0000155">
    <property type="term" value="F:phosphorelay sensor kinase activity"/>
    <property type="evidence" value="ECO:0007669"/>
    <property type="project" value="InterPro"/>
</dbReference>
<dbReference type="Pfam" id="PF08447">
    <property type="entry name" value="PAS_3"/>
    <property type="match status" value="1"/>
</dbReference>
<dbReference type="InterPro" id="IPR036097">
    <property type="entry name" value="HisK_dim/P_sf"/>
</dbReference>
<evidence type="ECO:0000259" key="6">
    <source>
        <dbReference type="PROSITE" id="PS50109"/>
    </source>
</evidence>
<dbReference type="NCBIfam" id="TIGR00229">
    <property type="entry name" value="sensory_box"/>
    <property type="match status" value="2"/>
</dbReference>
<dbReference type="Pfam" id="PF02518">
    <property type="entry name" value="HATPase_c"/>
    <property type="match status" value="1"/>
</dbReference>
<evidence type="ECO:0000259" key="8">
    <source>
        <dbReference type="PROSITE" id="PS50113"/>
    </source>
</evidence>
<dbReference type="InterPro" id="IPR004358">
    <property type="entry name" value="Sig_transdc_His_kin-like_C"/>
</dbReference>
<dbReference type="FunFam" id="3.30.565.10:FF:000006">
    <property type="entry name" value="Sensor histidine kinase WalK"/>
    <property type="match status" value="1"/>
</dbReference>
<dbReference type="PROSITE" id="PS50112">
    <property type="entry name" value="PAS"/>
    <property type="match status" value="2"/>
</dbReference>
<dbReference type="Gene3D" id="3.30.565.10">
    <property type="entry name" value="Histidine kinase-like ATPase, C-terminal domain"/>
    <property type="match status" value="1"/>
</dbReference>
<dbReference type="InterPro" id="IPR035965">
    <property type="entry name" value="PAS-like_dom_sf"/>
</dbReference>
<evidence type="ECO:0000313" key="9">
    <source>
        <dbReference type="EMBL" id="GHE30989.1"/>
    </source>
</evidence>
<comment type="catalytic activity">
    <reaction evidence="1">
        <text>ATP + protein L-histidine = ADP + protein N-phospho-L-histidine.</text>
        <dbReference type="EC" id="2.7.13.3"/>
    </reaction>
</comment>
<name>A0A918YZW7_9GAMM</name>
<dbReference type="InterPro" id="IPR000700">
    <property type="entry name" value="PAS-assoc_C"/>
</dbReference>
<dbReference type="PANTHER" id="PTHR43047:SF72">
    <property type="entry name" value="OSMOSENSING HISTIDINE PROTEIN KINASE SLN1"/>
    <property type="match status" value="1"/>
</dbReference>
<dbReference type="SUPFAM" id="SSF47384">
    <property type="entry name" value="Homodimeric domain of signal transducing histidine kinase"/>
    <property type="match status" value="1"/>
</dbReference>
<dbReference type="Pfam" id="PF08448">
    <property type="entry name" value="PAS_4"/>
    <property type="match status" value="2"/>
</dbReference>
<dbReference type="PRINTS" id="PR00344">
    <property type="entry name" value="BCTRLSENSOR"/>
</dbReference>
<dbReference type="InterPro" id="IPR003661">
    <property type="entry name" value="HisK_dim/P_dom"/>
</dbReference>
<evidence type="ECO:0000256" key="1">
    <source>
        <dbReference type="ARBA" id="ARBA00000085"/>
    </source>
</evidence>
<dbReference type="CDD" id="cd00082">
    <property type="entry name" value="HisKA"/>
    <property type="match status" value="1"/>
</dbReference>
<dbReference type="InterPro" id="IPR005467">
    <property type="entry name" value="His_kinase_dom"/>
</dbReference>
<dbReference type="PROSITE" id="PS50113">
    <property type="entry name" value="PAC"/>
    <property type="match status" value="3"/>
</dbReference>
<evidence type="ECO:0000256" key="4">
    <source>
        <dbReference type="ARBA" id="ARBA00022679"/>
    </source>
</evidence>
<protein>
    <recommendedName>
        <fullName evidence="2">histidine kinase</fullName>
        <ecNumber evidence="2">2.7.13.3</ecNumber>
    </recommendedName>
</protein>
<reference evidence="9" key="1">
    <citation type="journal article" date="2014" name="Int. J. Syst. Evol. Microbiol.">
        <title>Complete genome sequence of Corynebacterium casei LMG S-19264T (=DSM 44701T), isolated from a smear-ripened cheese.</title>
        <authorList>
            <consortium name="US DOE Joint Genome Institute (JGI-PGF)"/>
            <person name="Walter F."/>
            <person name="Albersmeier A."/>
            <person name="Kalinowski J."/>
            <person name="Ruckert C."/>
        </authorList>
    </citation>
    <scope>NUCLEOTIDE SEQUENCE</scope>
    <source>
        <strain evidence="9">KCTC 32020</strain>
    </source>
</reference>
<dbReference type="SUPFAM" id="SSF55874">
    <property type="entry name" value="ATPase domain of HSP90 chaperone/DNA topoisomerase II/histidine kinase"/>
    <property type="match status" value="1"/>
</dbReference>
<evidence type="ECO:0000256" key="5">
    <source>
        <dbReference type="ARBA" id="ARBA00022777"/>
    </source>
</evidence>
<dbReference type="InterPro" id="IPR001610">
    <property type="entry name" value="PAC"/>
</dbReference>
<dbReference type="CDD" id="cd00130">
    <property type="entry name" value="PAS"/>
    <property type="match status" value="2"/>
</dbReference>
<dbReference type="SMART" id="SM00387">
    <property type="entry name" value="HATPase_c"/>
    <property type="match status" value="1"/>
</dbReference>
<feature type="domain" description="PAS" evidence="7">
    <location>
        <begin position="8"/>
        <end position="52"/>
    </location>
</feature>
<dbReference type="SMART" id="SM00388">
    <property type="entry name" value="HisKA"/>
    <property type="match status" value="1"/>
</dbReference>
<keyword evidence="4" id="KW-0808">Transferase</keyword>
<dbReference type="InterPro" id="IPR036890">
    <property type="entry name" value="HATPase_C_sf"/>
</dbReference>
<comment type="caution">
    <text evidence="9">The sequence shown here is derived from an EMBL/GenBank/DDBJ whole genome shotgun (WGS) entry which is preliminary data.</text>
</comment>
<evidence type="ECO:0000313" key="10">
    <source>
        <dbReference type="Proteomes" id="UP000636453"/>
    </source>
</evidence>